<dbReference type="Pfam" id="PF08731">
    <property type="entry name" value="AFT"/>
    <property type="match status" value="1"/>
</dbReference>
<accession>A0A9N9IQ90</accession>
<dbReference type="PANTHER" id="PTHR31569:SF4">
    <property type="entry name" value="SWIM-TYPE DOMAIN-CONTAINING PROTEIN"/>
    <property type="match status" value="1"/>
</dbReference>
<dbReference type="GO" id="GO:0045944">
    <property type="term" value="P:positive regulation of transcription by RNA polymerase II"/>
    <property type="evidence" value="ECO:0007669"/>
    <property type="project" value="InterPro"/>
</dbReference>
<sequence>MSTFAPSVENFPNCKSLIEYVRALCASNGYSISIARSKKHKVYLGCDRAGKYRNRLNLTNETHQKNTSSRLIDCSFSVCGIKQKDNSWTLSIREPLYNHDPSENLLAHPSCQKLNEQAQEQLSEMSIAGSNPSILATSRDIYNVRKKFRLENLQGSNLTFFVCFIFLKDEKEEDYEWALAQVSRLFDGIEQPKDTWIPLKKQFVGAWINDYLHLGNVTTSRIESSHAVLKKYLQFSTGNLHTVYEKITLLLEHQHNEIKAIIAKDKIRTFHTHNIPFYARVINKVSSFSLNKVHEQFIKASHTTLDNPLTSCKGTFNASIGLPCAHIIQERLAANQLLSLDDFHKHWWIENYHQLPLQPEKNSLPQLIEELNLKYISWPVFQQLVAQDTLSRLIGESSTSLLDPIVQRTRGQPI</sequence>
<dbReference type="GO" id="GO:0000981">
    <property type="term" value="F:DNA-binding transcription factor activity, RNA polymerase II-specific"/>
    <property type="evidence" value="ECO:0007669"/>
    <property type="project" value="InterPro"/>
</dbReference>
<gene>
    <name evidence="1" type="ORF">RFULGI_LOCUS13242</name>
</gene>
<organism evidence="1 2">
    <name type="scientific">Racocetra fulgida</name>
    <dbReference type="NCBI Taxonomy" id="60492"/>
    <lineage>
        <taxon>Eukaryota</taxon>
        <taxon>Fungi</taxon>
        <taxon>Fungi incertae sedis</taxon>
        <taxon>Mucoromycota</taxon>
        <taxon>Glomeromycotina</taxon>
        <taxon>Glomeromycetes</taxon>
        <taxon>Diversisporales</taxon>
        <taxon>Gigasporaceae</taxon>
        <taxon>Racocetra</taxon>
    </lineage>
</organism>
<reference evidence="1" key="1">
    <citation type="submission" date="2021-06" db="EMBL/GenBank/DDBJ databases">
        <authorList>
            <person name="Kallberg Y."/>
            <person name="Tangrot J."/>
            <person name="Rosling A."/>
        </authorList>
    </citation>
    <scope>NUCLEOTIDE SEQUENCE</scope>
    <source>
        <strain evidence="1">IN212</strain>
    </source>
</reference>
<dbReference type="Proteomes" id="UP000789396">
    <property type="component" value="Unassembled WGS sequence"/>
</dbReference>
<dbReference type="PANTHER" id="PTHR31569">
    <property type="entry name" value="SWIM-TYPE DOMAIN-CONTAINING PROTEIN"/>
    <property type="match status" value="1"/>
</dbReference>
<feature type="non-terminal residue" evidence="1">
    <location>
        <position position="414"/>
    </location>
</feature>
<dbReference type="GO" id="GO:0010106">
    <property type="term" value="P:cellular response to iron ion starvation"/>
    <property type="evidence" value="ECO:0007669"/>
    <property type="project" value="InterPro"/>
</dbReference>
<dbReference type="InterPro" id="IPR014842">
    <property type="entry name" value="AFT"/>
</dbReference>
<dbReference type="InterPro" id="IPR052579">
    <property type="entry name" value="Zinc_finger_SWIM"/>
</dbReference>
<feature type="non-terminal residue" evidence="1">
    <location>
        <position position="1"/>
    </location>
</feature>
<dbReference type="EMBL" id="CAJVPZ010034128">
    <property type="protein sequence ID" value="CAG8746078.1"/>
    <property type="molecule type" value="Genomic_DNA"/>
</dbReference>
<dbReference type="OrthoDB" id="2422411at2759"/>
<dbReference type="AlphaFoldDB" id="A0A9N9IQ90"/>
<name>A0A9N9IQ90_9GLOM</name>
<protein>
    <submittedName>
        <fullName evidence="1">8130_t:CDS:1</fullName>
    </submittedName>
</protein>
<evidence type="ECO:0000313" key="2">
    <source>
        <dbReference type="Proteomes" id="UP000789396"/>
    </source>
</evidence>
<comment type="caution">
    <text evidence="1">The sequence shown here is derived from an EMBL/GenBank/DDBJ whole genome shotgun (WGS) entry which is preliminary data.</text>
</comment>
<proteinExistence type="predicted"/>
<evidence type="ECO:0000313" key="1">
    <source>
        <dbReference type="EMBL" id="CAG8746078.1"/>
    </source>
</evidence>
<keyword evidence="2" id="KW-1185">Reference proteome</keyword>